<evidence type="ECO:0000313" key="3">
    <source>
        <dbReference type="Proteomes" id="UP000244924"/>
    </source>
</evidence>
<accession>A0A2R8BN30</accession>
<dbReference type="InterPro" id="IPR056975">
    <property type="entry name" value="HTH_73"/>
</dbReference>
<proteinExistence type="predicted"/>
<reference evidence="2 3" key="1">
    <citation type="submission" date="2018-03" db="EMBL/GenBank/DDBJ databases">
        <authorList>
            <person name="Keele B.F."/>
        </authorList>
    </citation>
    <scope>NUCLEOTIDE SEQUENCE [LARGE SCALE GENOMIC DNA]</scope>
    <source>
        <strain evidence="2 3">CECT 8626</strain>
    </source>
</reference>
<sequence>MTADDLGRILRAEYDKAEQRQKAVAVVCFGIKYAQQLKSQSVAAVSACADIGKWAPQISLGVNLAEHVELKKP</sequence>
<dbReference type="OrthoDB" id="6267254at2"/>
<keyword evidence="3" id="KW-1185">Reference proteome</keyword>
<feature type="domain" description="HTH-like" evidence="1">
    <location>
        <begin position="2"/>
        <end position="71"/>
    </location>
</feature>
<gene>
    <name evidence="2" type="ORF">DEA8626_03874</name>
</gene>
<dbReference type="Pfam" id="PF24718">
    <property type="entry name" value="HTH_73"/>
    <property type="match status" value="1"/>
</dbReference>
<organism evidence="2 3">
    <name type="scientific">Albidovulum aquaemixtae</name>
    <dbReference type="NCBI Taxonomy" id="1542388"/>
    <lineage>
        <taxon>Bacteria</taxon>
        <taxon>Pseudomonadati</taxon>
        <taxon>Pseudomonadota</taxon>
        <taxon>Alphaproteobacteria</taxon>
        <taxon>Rhodobacterales</taxon>
        <taxon>Paracoccaceae</taxon>
        <taxon>Albidovulum</taxon>
    </lineage>
</organism>
<evidence type="ECO:0000313" key="2">
    <source>
        <dbReference type="EMBL" id="SPH24841.1"/>
    </source>
</evidence>
<protein>
    <recommendedName>
        <fullName evidence="1">HTH-like domain-containing protein</fullName>
    </recommendedName>
</protein>
<name>A0A2R8BN30_9RHOB</name>
<dbReference type="RefSeq" id="WP_146188906.1">
    <property type="nucleotide sequence ID" value="NZ_OMOQ01000005.1"/>
</dbReference>
<evidence type="ECO:0000259" key="1">
    <source>
        <dbReference type="Pfam" id="PF24718"/>
    </source>
</evidence>
<dbReference type="AlphaFoldDB" id="A0A2R8BN30"/>
<dbReference type="EMBL" id="OMOQ01000005">
    <property type="protein sequence ID" value="SPH24841.1"/>
    <property type="molecule type" value="Genomic_DNA"/>
</dbReference>
<dbReference type="Proteomes" id="UP000244924">
    <property type="component" value="Unassembled WGS sequence"/>
</dbReference>